<evidence type="ECO:0000256" key="1">
    <source>
        <dbReference type="SAM" id="MobiDB-lite"/>
    </source>
</evidence>
<keyword evidence="2" id="KW-0472">Membrane</keyword>
<feature type="compositionally biased region" description="Basic and acidic residues" evidence="1">
    <location>
        <begin position="195"/>
        <end position="204"/>
    </location>
</feature>
<dbReference type="Proteomes" id="UP000292886">
    <property type="component" value="Chromosome"/>
</dbReference>
<evidence type="ECO:0000313" key="4">
    <source>
        <dbReference type="EMBL" id="QBO35881.1"/>
    </source>
</evidence>
<evidence type="ECO:0000313" key="5">
    <source>
        <dbReference type="Proteomes" id="UP000292886"/>
    </source>
</evidence>
<proteinExistence type="predicted"/>
<keyword evidence="5" id="KW-1185">Reference proteome</keyword>
<organism evidence="4 5">
    <name type="scientific">Periweissella cryptocerci</name>
    <dbReference type="NCBI Taxonomy" id="2506420"/>
    <lineage>
        <taxon>Bacteria</taxon>
        <taxon>Bacillati</taxon>
        <taxon>Bacillota</taxon>
        <taxon>Bacilli</taxon>
        <taxon>Lactobacillales</taxon>
        <taxon>Lactobacillaceae</taxon>
        <taxon>Periweissella</taxon>
    </lineage>
</organism>
<dbReference type="RefSeq" id="WP_133362960.1">
    <property type="nucleotide sequence ID" value="NZ_CP037940.1"/>
</dbReference>
<name>A0A4P6YT71_9LACO</name>
<sequence length="1090" mass="120574">MRNKWTGIFVNLLMIVALIVPSLFSAGQTIVAADKSGGDEVTKNVGEGHFDIDDEHRLAAMQIDYVATQKDDSIEWTLKFQQAVDESKPIAEERIVGIQLKADIEGNGLGNPQELAASPKDALILMGNQVAEKEFVKYGDEYAEYELTFKTAIKDLAAKKFEVALNPVIQAKENEQNFAKDISDANKPVIISIDADKLTPKDEQGNSNLATTPNSESDAANKQEAVKQKDTKKARALLTDNPANEAKGTETVESVKILNNSFAGGTGATDASKFGLWVSNKNSTRFSQVTGDNPNSTDLGNMDGKAVHAFEKFNRPRGSIEVNPNPSDGGKPYNPSSNTYNNLMYWARTHYHWQYEQHASTNNGQSSYMIEFANENAVKDYSFAVTYDDVGTYTGTDMKDHKMGAVMSVSNIQWYKNSEPFNGTNMPHFIDIPNNLFSGIFYRGIANMDIEIRYYSVDGNGKLNKLLNVEPDDGVTSYLTFGSLNNFGPAGATGNANNYDWTVTTTGINNSVNAEMVGKVGSDGKLIANATILSKDSIMKATSKQNELYYSTGHGNYDKLKSGTHQNGNFIDALGASDFENGAVSFEVTGKVHKFRIYTGTGNTWQTIFGASIDPMPLVAPSKTVTTSPKPAGDSTSSDKHFGTIVNGAEQYGNLHMQSVDDIGHYTKNGQLYDTFYYYIYQQTYQIGVDSIAKPNKMVMVDWLPANITLKDGKQDVVVYDQRGQVIPRTFTGTDNKTYERYVVTANDAQMYEDPITKDKELRQMVMVNFTAEGIGVIDFDGSRFAIGLHVKVDATLADKANTTIWRDNTASMQTFLGTQDTNTVKVREEPKKIEVLKGKFSLLKVDEKFASVEGAEFTLTKDGDPSFTLKPNPIGNKFTFSDLNPGTYTLVETKTPDGYIRDKDSYKIIVAENGDVSWADTDVTFDNDNNAQVVNHKEQIGLELVKVDQDNSPLEGAKFQIRLSSQNHEWVDMVADGNIHRVPSDFEFITYQTYEIREVETPDGYLGIHSFRVQARPVPEGFVSYDPNRPEDIRFEITADGYRTQIIIPNHHKGYQLPATGSIGIMVILGLGITLMAGSVFIFRRLNNN</sequence>
<dbReference type="AlphaFoldDB" id="A0A4P6YT71"/>
<dbReference type="InterPro" id="IPR013783">
    <property type="entry name" value="Ig-like_fold"/>
</dbReference>
<dbReference type="Gene3D" id="2.60.40.10">
    <property type="entry name" value="Immunoglobulins"/>
    <property type="match status" value="2"/>
</dbReference>
<protein>
    <submittedName>
        <fullName evidence="4">LPXTG cell wall anchor domain-containing protein</fullName>
    </submittedName>
</protein>
<accession>A0A4P6YT71</accession>
<dbReference type="NCBIfam" id="TIGR01167">
    <property type="entry name" value="LPXTG_anchor"/>
    <property type="match status" value="1"/>
</dbReference>
<gene>
    <name evidence="4" type="ORF">EQG49_05125</name>
</gene>
<dbReference type="OrthoDB" id="2253165at2"/>
<feature type="domain" description="SpaA-like prealbumin fold" evidence="3">
    <location>
        <begin position="839"/>
        <end position="920"/>
    </location>
</feature>
<evidence type="ECO:0000256" key="2">
    <source>
        <dbReference type="SAM" id="Phobius"/>
    </source>
</evidence>
<keyword evidence="2" id="KW-0812">Transmembrane</keyword>
<dbReference type="KEGG" id="wei:EQG49_05125"/>
<dbReference type="InterPro" id="IPR041033">
    <property type="entry name" value="SpaA_PFL_dom_1"/>
</dbReference>
<feature type="domain" description="SpaA-like prealbumin fold" evidence="3">
    <location>
        <begin position="943"/>
        <end position="1007"/>
    </location>
</feature>
<evidence type="ECO:0000259" key="3">
    <source>
        <dbReference type="Pfam" id="PF17802"/>
    </source>
</evidence>
<keyword evidence="2" id="KW-1133">Transmembrane helix</keyword>
<feature type="transmembrane region" description="Helical" evidence="2">
    <location>
        <begin position="1064"/>
        <end position="1084"/>
    </location>
</feature>
<feature type="compositionally biased region" description="Basic and acidic residues" evidence="1">
    <location>
        <begin position="219"/>
        <end position="233"/>
    </location>
</feature>
<reference evidence="5" key="1">
    <citation type="submission" date="2019-03" db="EMBL/GenBank/DDBJ databases">
        <title>Weissella sp. 26KH-42 Genome sequencing.</title>
        <authorList>
            <person name="Heo J."/>
            <person name="Kim S.-J."/>
            <person name="Kim J.-S."/>
            <person name="Hong S.-B."/>
            <person name="Kwon S.-W."/>
        </authorList>
    </citation>
    <scope>NUCLEOTIDE SEQUENCE [LARGE SCALE GENOMIC DNA]</scope>
    <source>
        <strain evidence="5">26KH-42</strain>
    </source>
</reference>
<dbReference type="EMBL" id="CP037940">
    <property type="protein sequence ID" value="QBO35881.1"/>
    <property type="molecule type" value="Genomic_DNA"/>
</dbReference>
<feature type="compositionally biased region" description="Polar residues" evidence="1">
    <location>
        <begin position="205"/>
        <end position="218"/>
    </location>
</feature>
<feature type="region of interest" description="Disordered" evidence="1">
    <location>
        <begin position="195"/>
        <end position="247"/>
    </location>
</feature>
<dbReference type="SUPFAM" id="SSF49478">
    <property type="entry name" value="Cna protein B-type domain"/>
    <property type="match status" value="1"/>
</dbReference>
<dbReference type="Pfam" id="PF17802">
    <property type="entry name" value="SpaA"/>
    <property type="match status" value="2"/>
</dbReference>